<sequence>MASLAKQPVNCIRGGRNELDATIHSFRHVLFLERTQSAISKIITSDRWLRHQSVERMKKHFVSAAIVFKNGKHYEIVHR</sequence>
<protein>
    <submittedName>
        <fullName evidence="1">Uncharacterized protein</fullName>
    </submittedName>
</protein>
<reference evidence="1" key="1">
    <citation type="submission" date="2013-11" db="EMBL/GenBank/DDBJ databases">
        <title>The Genome Sequence of Phytophthora parasitica CJ02B3.</title>
        <authorList>
            <consortium name="The Broad Institute Genomics Platform"/>
            <person name="Russ C."/>
            <person name="Tyler B."/>
            <person name="Panabieres F."/>
            <person name="Shan W."/>
            <person name="Tripathy S."/>
            <person name="Grunwald N."/>
            <person name="Machado M."/>
            <person name="Johnson C.S."/>
            <person name="Arredondo F."/>
            <person name="Hong C."/>
            <person name="Coffey M."/>
            <person name="Young S.K."/>
            <person name="Zeng Q."/>
            <person name="Gargeya S."/>
            <person name="Fitzgerald M."/>
            <person name="Abouelleil A."/>
            <person name="Alvarado L."/>
            <person name="Chapman S.B."/>
            <person name="Gainer-Dewar J."/>
            <person name="Goldberg J."/>
            <person name="Griggs A."/>
            <person name="Gujja S."/>
            <person name="Hansen M."/>
            <person name="Howarth C."/>
            <person name="Imamovic A."/>
            <person name="Ireland A."/>
            <person name="Larimer J."/>
            <person name="McCowan C."/>
            <person name="Murphy C."/>
            <person name="Pearson M."/>
            <person name="Poon T.W."/>
            <person name="Priest M."/>
            <person name="Roberts A."/>
            <person name="Saif S."/>
            <person name="Shea T."/>
            <person name="Sykes S."/>
            <person name="Wortman J."/>
            <person name="Nusbaum C."/>
            <person name="Birren B."/>
        </authorList>
    </citation>
    <scope>NUCLEOTIDE SEQUENCE [LARGE SCALE GENOMIC DNA]</scope>
    <source>
        <strain evidence="1">CJ02B3</strain>
    </source>
</reference>
<organism evidence="1">
    <name type="scientific">Phytophthora nicotianae</name>
    <name type="common">Potato buckeye rot agent</name>
    <name type="synonym">Phytophthora parasitica</name>
    <dbReference type="NCBI Taxonomy" id="4792"/>
    <lineage>
        <taxon>Eukaryota</taxon>
        <taxon>Sar</taxon>
        <taxon>Stramenopiles</taxon>
        <taxon>Oomycota</taxon>
        <taxon>Peronosporomycetes</taxon>
        <taxon>Peronosporales</taxon>
        <taxon>Peronosporaceae</taxon>
        <taxon>Phytophthora</taxon>
    </lineage>
</organism>
<dbReference type="Proteomes" id="UP000053236">
    <property type="component" value="Unassembled WGS sequence"/>
</dbReference>
<dbReference type="EMBL" id="KI686100">
    <property type="protein sequence ID" value="ETK87625.1"/>
    <property type="molecule type" value="Genomic_DNA"/>
</dbReference>
<dbReference type="VEuPathDB" id="FungiDB:PPTG_22824"/>
<gene>
    <name evidence="1" type="ORF">L915_07962</name>
</gene>
<evidence type="ECO:0000313" key="1">
    <source>
        <dbReference type="EMBL" id="ETK87625.1"/>
    </source>
</evidence>
<dbReference type="AlphaFoldDB" id="W2GZ86"/>
<proteinExistence type="predicted"/>
<accession>W2GZ86</accession>
<name>W2GZ86_PHYNI</name>